<name>A0A4R5DE93_9ACTN</name>
<dbReference type="EMBL" id="SMKZ01000023">
    <property type="protein sequence ID" value="TDE08623.1"/>
    <property type="molecule type" value="Genomic_DNA"/>
</dbReference>
<dbReference type="Gene3D" id="3.90.245.10">
    <property type="entry name" value="Ribonucleoside hydrolase-like"/>
    <property type="match status" value="1"/>
</dbReference>
<dbReference type="PANTHER" id="PTHR43264:SF1">
    <property type="entry name" value="INOSINE_URIDINE-PREFERRING NUCLEOSIDE HYDROLASE DOMAIN-CONTAINING PROTEIN"/>
    <property type="match status" value="1"/>
</dbReference>
<keyword evidence="3" id="KW-0378">Hydrolase</keyword>
<evidence type="ECO:0000313" key="3">
    <source>
        <dbReference type="EMBL" id="TDE08623.1"/>
    </source>
</evidence>
<reference evidence="3 4" key="1">
    <citation type="submission" date="2019-03" db="EMBL/GenBank/DDBJ databases">
        <title>Draft genome sequences of novel Actinobacteria.</title>
        <authorList>
            <person name="Sahin N."/>
            <person name="Ay H."/>
            <person name="Saygin H."/>
        </authorList>
    </citation>
    <scope>NUCLEOTIDE SEQUENCE [LARGE SCALE GENOMIC DNA]</scope>
    <source>
        <strain evidence="3 4">5K138</strain>
    </source>
</reference>
<feature type="signal peptide" evidence="1">
    <location>
        <begin position="1"/>
        <end position="30"/>
    </location>
</feature>
<protein>
    <submittedName>
        <fullName evidence="3">Nucleoside hydrolase</fullName>
    </submittedName>
</protein>
<dbReference type="InterPro" id="IPR036452">
    <property type="entry name" value="Ribo_hydro-like"/>
</dbReference>
<feature type="chain" id="PRO_5020573495" evidence="1">
    <location>
        <begin position="31"/>
        <end position="363"/>
    </location>
</feature>
<gene>
    <name evidence="3" type="ORF">E1269_17020</name>
</gene>
<proteinExistence type="predicted"/>
<evidence type="ECO:0000256" key="1">
    <source>
        <dbReference type="SAM" id="SignalP"/>
    </source>
</evidence>
<dbReference type="InParanoid" id="A0A4R5DE93"/>
<keyword evidence="4" id="KW-1185">Reference proteome</keyword>
<dbReference type="Pfam" id="PF01156">
    <property type="entry name" value="IU_nuc_hydro"/>
    <property type="match status" value="1"/>
</dbReference>
<sequence>MKISRTSKTRLTVTATVLAAATAAGLPAGAAPDPGSAVVAPAADHGDDPVKLIYDTDFGGDVDDAGVTGMLNAMQDNGEVEVLAMMASNPTRHAAAGLDAINTYYGHGNIPIGSVKPMHDHVPSPPTPGAVIDGNNVSGYAELLARGWHNDIRESRVPDAVDLYRKILSREKDGSVTIVVVGGQINLGELLASGPDRYSRLTGAELVAEKVDKLVVMGAQFPTGREWNIMLEPAAAASVAAGWPTPVIYSGFEIGDTILTGSRLFTETHPDNPVLNAYEDYVGWGNDRSSWDQTAAYVAVRGTDGLFELSEPGTISIAADGSNTFAPDPDGQHHYLLTAVPDETIAEAIEDLMVQAPEQGHGD</sequence>
<dbReference type="RefSeq" id="WP_131896631.1">
    <property type="nucleotide sequence ID" value="NZ_SMKZ01000023.1"/>
</dbReference>
<dbReference type="AlphaFoldDB" id="A0A4R5DE93"/>
<keyword evidence="1" id="KW-0732">Signal</keyword>
<dbReference type="SUPFAM" id="SSF53590">
    <property type="entry name" value="Nucleoside hydrolase"/>
    <property type="match status" value="1"/>
</dbReference>
<dbReference type="OrthoDB" id="514320at2"/>
<feature type="domain" description="Inosine/uridine-preferring nucleoside hydrolase" evidence="2">
    <location>
        <begin position="52"/>
        <end position="257"/>
    </location>
</feature>
<evidence type="ECO:0000313" key="4">
    <source>
        <dbReference type="Proteomes" id="UP000294739"/>
    </source>
</evidence>
<dbReference type="Proteomes" id="UP000294739">
    <property type="component" value="Unassembled WGS sequence"/>
</dbReference>
<evidence type="ECO:0000259" key="2">
    <source>
        <dbReference type="Pfam" id="PF01156"/>
    </source>
</evidence>
<accession>A0A4R5DE93</accession>
<dbReference type="InterPro" id="IPR001910">
    <property type="entry name" value="Inosine/uridine_hydrolase_dom"/>
</dbReference>
<dbReference type="GO" id="GO:0016799">
    <property type="term" value="F:hydrolase activity, hydrolyzing N-glycosyl compounds"/>
    <property type="evidence" value="ECO:0007669"/>
    <property type="project" value="InterPro"/>
</dbReference>
<comment type="caution">
    <text evidence="3">The sequence shown here is derived from an EMBL/GenBank/DDBJ whole genome shotgun (WGS) entry which is preliminary data.</text>
</comment>
<organism evidence="3 4">
    <name type="scientific">Jiangella asiatica</name>
    <dbReference type="NCBI Taxonomy" id="2530372"/>
    <lineage>
        <taxon>Bacteria</taxon>
        <taxon>Bacillati</taxon>
        <taxon>Actinomycetota</taxon>
        <taxon>Actinomycetes</taxon>
        <taxon>Jiangellales</taxon>
        <taxon>Jiangellaceae</taxon>
        <taxon>Jiangella</taxon>
    </lineage>
</organism>
<dbReference type="PANTHER" id="PTHR43264">
    <property type="match status" value="1"/>
</dbReference>